<dbReference type="InterPro" id="IPR000277">
    <property type="entry name" value="Cys/Met-Metab_PyrdxlP-dep_enz"/>
</dbReference>
<dbReference type="PIRSF" id="PIRSF001434">
    <property type="entry name" value="CGS"/>
    <property type="match status" value="1"/>
</dbReference>
<dbReference type="InterPro" id="IPR054542">
    <property type="entry name" value="Cys_met_metab_PP"/>
</dbReference>
<accession>A0A429XY76</accession>
<dbReference type="SUPFAM" id="SSF53383">
    <property type="entry name" value="PLP-dependent transferases"/>
    <property type="match status" value="1"/>
</dbReference>
<dbReference type="InterPro" id="IPR015421">
    <property type="entry name" value="PyrdxlP-dep_Trfase_major"/>
</dbReference>
<dbReference type="CDD" id="cd00614">
    <property type="entry name" value="CGS_like"/>
    <property type="match status" value="1"/>
</dbReference>
<comment type="cofactor">
    <cofactor evidence="1 5">
        <name>pyridoxal 5'-phosphate</name>
        <dbReference type="ChEBI" id="CHEBI:597326"/>
    </cofactor>
</comment>
<keyword evidence="6" id="KW-0032">Aminotransferase</keyword>
<comment type="similarity">
    <text evidence="2 5">Belongs to the trans-sulfuration enzymes family.</text>
</comment>
<dbReference type="AlphaFoldDB" id="A0A429XY76"/>
<sequence>MTLKRETLLVQTGNDREEPRGAVNTPIYLSAPFRHGDIGLLNGYDYIRTGNPTRDVLEDSIAKLEKGDRGFACSSGMSAIQLALSLFKSGDHIIATRDLYGGSYRIFEWFSAKYHLEFSYWNQDKGSINELVQKNTKAIFIETPTNPLMTETDLRFAADVAAKHQLLLIVDNTFYTPLIQRPIELGADVVIHSATKYLGGHNDVLAGLVVSGDHELSSRLFESQNTSGAVLAPFDCWLLIRGMKTLALRMKQHEENAKKVHSFLTAHPLVDKVYFPGQGGMVSFEISNESLVSPFLKKLKLFTFAESLGGVESLITYPATQTHADIPQKTRESYGLSNRLLRISVGIEHADDLVDDLKQAFDQVQSEVLVPSEDKKGGSHIEFIR</sequence>
<dbReference type="EMBL" id="QYTV02000005">
    <property type="protein sequence ID" value="RST73690.1"/>
    <property type="molecule type" value="Genomic_DNA"/>
</dbReference>
<evidence type="ECO:0000256" key="1">
    <source>
        <dbReference type="ARBA" id="ARBA00001933"/>
    </source>
</evidence>
<dbReference type="InterPro" id="IPR015424">
    <property type="entry name" value="PyrdxlP-dep_Trfase"/>
</dbReference>
<dbReference type="FunFam" id="3.90.1150.10:FF:000070">
    <property type="entry name" value="Putative cystathionine gamma-synthase"/>
    <property type="match status" value="1"/>
</dbReference>
<keyword evidence="6" id="KW-0808">Transferase</keyword>
<dbReference type="GO" id="GO:0030170">
    <property type="term" value="F:pyridoxal phosphate binding"/>
    <property type="evidence" value="ECO:0007669"/>
    <property type="project" value="InterPro"/>
</dbReference>
<reference evidence="6" key="1">
    <citation type="submission" date="2018-12" db="EMBL/GenBank/DDBJ databases">
        <authorList>
            <person name="Sun L."/>
            <person name="Chen Z."/>
        </authorList>
    </citation>
    <scope>NUCLEOTIDE SEQUENCE [LARGE SCALE GENOMIC DNA]</scope>
    <source>
        <strain evidence="6">3-2-2</strain>
    </source>
</reference>
<evidence type="ECO:0000256" key="5">
    <source>
        <dbReference type="RuleBase" id="RU362118"/>
    </source>
</evidence>
<dbReference type="GO" id="GO:0016846">
    <property type="term" value="F:carbon-sulfur lyase activity"/>
    <property type="evidence" value="ECO:0007669"/>
    <property type="project" value="TreeGrafter"/>
</dbReference>
<dbReference type="GO" id="GO:0005737">
    <property type="term" value="C:cytoplasm"/>
    <property type="evidence" value="ECO:0007669"/>
    <property type="project" value="TreeGrafter"/>
</dbReference>
<dbReference type="InterPro" id="IPR015422">
    <property type="entry name" value="PyrdxlP-dep_Trfase_small"/>
</dbReference>
<dbReference type="GO" id="GO:0019346">
    <property type="term" value="P:transsulfuration"/>
    <property type="evidence" value="ECO:0007669"/>
    <property type="project" value="InterPro"/>
</dbReference>
<evidence type="ECO:0000256" key="2">
    <source>
        <dbReference type="ARBA" id="ARBA00009077"/>
    </source>
</evidence>
<keyword evidence="3 4" id="KW-0663">Pyridoxal phosphate</keyword>
<evidence type="ECO:0000256" key="4">
    <source>
        <dbReference type="PIRSR" id="PIRSR001434-2"/>
    </source>
</evidence>
<dbReference type="OrthoDB" id="9803887at2"/>
<evidence type="ECO:0000313" key="7">
    <source>
        <dbReference type="Proteomes" id="UP000287156"/>
    </source>
</evidence>
<dbReference type="Gene3D" id="3.90.1150.10">
    <property type="entry name" value="Aspartate Aminotransferase, domain 1"/>
    <property type="match status" value="1"/>
</dbReference>
<dbReference type="GO" id="GO:0008483">
    <property type="term" value="F:transaminase activity"/>
    <property type="evidence" value="ECO:0007669"/>
    <property type="project" value="UniProtKB-KW"/>
</dbReference>
<dbReference type="RefSeq" id="WP_126051078.1">
    <property type="nucleotide sequence ID" value="NZ_QYTV02000005.1"/>
</dbReference>
<dbReference type="PANTHER" id="PTHR11808:SF90">
    <property type="entry name" value="CYSTATHIONINE GAMMA-SYNTHASE"/>
    <property type="match status" value="1"/>
</dbReference>
<dbReference type="FunFam" id="3.40.640.10:FF:000009">
    <property type="entry name" value="Cystathionine gamma-synthase homolog"/>
    <property type="match status" value="1"/>
</dbReference>
<evidence type="ECO:0000256" key="3">
    <source>
        <dbReference type="ARBA" id="ARBA00022898"/>
    </source>
</evidence>
<feature type="modified residue" description="N6-(pyridoxal phosphate)lysine" evidence="4">
    <location>
        <position position="196"/>
    </location>
</feature>
<dbReference type="Proteomes" id="UP000287156">
    <property type="component" value="Unassembled WGS sequence"/>
</dbReference>
<dbReference type="PROSITE" id="PS00868">
    <property type="entry name" value="CYS_MET_METAB_PP"/>
    <property type="match status" value="1"/>
</dbReference>
<dbReference type="Pfam" id="PF01053">
    <property type="entry name" value="Cys_Met_Meta_PP"/>
    <property type="match status" value="1"/>
</dbReference>
<dbReference type="Gene3D" id="3.40.640.10">
    <property type="entry name" value="Type I PLP-dependent aspartate aminotransferase-like (Major domain)"/>
    <property type="match status" value="1"/>
</dbReference>
<dbReference type="PANTHER" id="PTHR11808">
    <property type="entry name" value="TRANS-SULFURATION ENZYME FAMILY MEMBER"/>
    <property type="match status" value="1"/>
</dbReference>
<gene>
    <name evidence="6" type="ORF">D4T97_012480</name>
</gene>
<keyword evidence="7" id="KW-1185">Reference proteome</keyword>
<comment type="caution">
    <text evidence="6">The sequence shown here is derived from an EMBL/GenBank/DDBJ whole genome shotgun (WGS) entry which is preliminary data.</text>
</comment>
<name>A0A429XY76_9BACI</name>
<organism evidence="6 7">
    <name type="scientific">Siminovitchia acidinfaciens</name>
    <dbReference type="NCBI Taxonomy" id="2321395"/>
    <lineage>
        <taxon>Bacteria</taxon>
        <taxon>Bacillati</taxon>
        <taxon>Bacillota</taxon>
        <taxon>Bacilli</taxon>
        <taxon>Bacillales</taxon>
        <taxon>Bacillaceae</taxon>
        <taxon>Siminovitchia</taxon>
    </lineage>
</organism>
<proteinExistence type="inferred from homology"/>
<evidence type="ECO:0000313" key="6">
    <source>
        <dbReference type="EMBL" id="RST73690.1"/>
    </source>
</evidence>
<protein>
    <submittedName>
        <fullName evidence="6">Aminotransferase class I/II-fold pyridoxal phosphate-dependent enzyme</fullName>
    </submittedName>
</protein>